<gene>
    <name evidence="1" type="ORF">CHS0354_010182</name>
</gene>
<name>A0AAE0S2Z7_9BIVA</name>
<sequence length="107" mass="12745">MIIKDYVLKLEYVDVPVGRDNWYKWIYRIYYDANEARTGDQRYVAFFHGIDEYIALTQLSPEQCQQIQQKQKRQEPQQIRADCPVAKETNGKMPQSQLEAVLLFLKK</sequence>
<protein>
    <submittedName>
        <fullName evidence="1">Uncharacterized protein</fullName>
    </submittedName>
</protein>
<dbReference type="EMBL" id="JAEAOA010000639">
    <property type="protein sequence ID" value="KAK3584406.1"/>
    <property type="molecule type" value="Genomic_DNA"/>
</dbReference>
<dbReference type="AlphaFoldDB" id="A0AAE0S2Z7"/>
<dbReference type="Proteomes" id="UP001195483">
    <property type="component" value="Unassembled WGS sequence"/>
</dbReference>
<keyword evidence="2" id="KW-1185">Reference proteome</keyword>
<organism evidence="1 2">
    <name type="scientific">Potamilus streckersoni</name>
    <dbReference type="NCBI Taxonomy" id="2493646"/>
    <lineage>
        <taxon>Eukaryota</taxon>
        <taxon>Metazoa</taxon>
        <taxon>Spiralia</taxon>
        <taxon>Lophotrochozoa</taxon>
        <taxon>Mollusca</taxon>
        <taxon>Bivalvia</taxon>
        <taxon>Autobranchia</taxon>
        <taxon>Heteroconchia</taxon>
        <taxon>Palaeoheterodonta</taxon>
        <taxon>Unionida</taxon>
        <taxon>Unionoidea</taxon>
        <taxon>Unionidae</taxon>
        <taxon>Ambleminae</taxon>
        <taxon>Lampsilini</taxon>
        <taxon>Potamilus</taxon>
    </lineage>
</organism>
<accession>A0AAE0S2Z7</accession>
<feature type="non-terminal residue" evidence="1">
    <location>
        <position position="107"/>
    </location>
</feature>
<reference evidence="1" key="3">
    <citation type="submission" date="2023-05" db="EMBL/GenBank/DDBJ databases">
        <authorList>
            <person name="Smith C.H."/>
        </authorList>
    </citation>
    <scope>NUCLEOTIDE SEQUENCE</scope>
    <source>
        <strain evidence="1">CHS0354</strain>
        <tissue evidence="1">Mantle</tissue>
    </source>
</reference>
<proteinExistence type="predicted"/>
<reference evidence="1" key="2">
    <citation type="journal article" date="2021" name="Genome Biol. Evol.">
        <title>Developing a high-quality reference genome for a parasitic bivalve with doubly uniparental inheritance (Bivalvia: Unionida).</title>
        <authorList>
            <person name="Smith C.H."/>
        </authorList>
    </citation>
    <scope>NUCLEOTIDE SEQUENCE</scope>
    <source>
        <strain evidence="1">CHS0354</strain>
        <tissue evidence="1">Mantle</tissue>
    </source>
</reference>
<evidence type="ECO:0000313" key="1">
    <source>
        <dbReference type="EMBL" id="KAK3584406.1"/>
    </source>
</evidence>
<evidence type="ECO:0000313" key="2">
    <source>
        <dbReference type="Proteomes" id="UP001195483"/>
    </source>
</evidence>
<reference evidence="1" key="1">
    <citation type="journal article" date="2021" name="Genome Biol. Evol.">
        <title>A High-Quality Reference Genome for a Parasitic Bivalve with Doubly Uniparental Inheritance (Bivalvia: Unionida).</title>
        <authorList>
            <person name="Smith C.H."/>
        </authorList>
    </citation>
    <scope>NUCLEOTIDE SEQUENCE</scope>
    <source>
        <strain evidence="1">CHS0354</strain>
    </source>
</reference>
<comment type="caution">
    <text evidence="1">The sequence shown here is derived from an EMBL/GenBank/DDBJ whole genome shotgun (WGS) entry which is preliminary data.</text>
</comment>